<reference evidence="1" key="1">
    <citation type="submission" date="2023-02" db="EMBL/GenBank/DDBJ databases">
        <authorList>
            <person name="Palmer J.M."/>
        </authorList>
    </citation>
    <scope>NUCLEOTIDE SEQUENCE</scope>
    <source>
        <strain evidence="1">FW57</strain>
    </source>
</reference>
<gene>
    <name evidence="1" type="ORF">NEMBOFW57_005084</name>
</gene>
<evidence type="ECO:0000313" key="2">
    <source>
        <dbReference type="Proteomes" id="UP001197093"/>
    </source>
</evidence>
<name>A0AAD4F0Q1_9PEZI</name>
<dbReference type="AlphaFoldDB" id="A0AAD4F0Q1"/>
<comment type="caution">
    <text evidence="1">The sequence shown here is derived from an EMBL/GenBank/DDBJ whole genome shotgun (WGS) entry which is preliminary data.</text>
</comment>
<protein>
    <submittedName>
        <fullName evidence="1">Uncharacterized protein</fullName>
    </submittedName>
</protein>
<accession>A0AAD4F0Q1</accession>
<organism evidence="1 2">
    <name type="scientific">Staphylotrichum longicolle</name>
    <dbReference type="NCBI Taxonomy" id="669026"/>
    <lineage>
        <taxon>Eukaryota</taxon>
        <taxon>Fungi</taxon>
        <taxon>Dikarya</taxon>
        <taxon>Ascomycota</taxon>
        <taxon>Pezizomycotina</taxon>
        <taxon>Sordariomycetes</taxon>
        <taxon>Sordariomycetidae</taxon>
        <taxon>Sordariales</taxon>
        <taxon>Chaetomiaceae</taxon>
        <taxon>Staphylotrichum</taxon>
    </lineage>
</organism>
<dbReference type="Proteomes" id="UP001197093">
    <property type="component" value="Unassembled WGS sequence"/>
</dbReference>
<sequence length="274" mass="31129">MREANQHIMVHCRVSMDGTEFIGSLAYEEHIHEDDALFRKSHSDPVPVRTSLAPQDDGLVPIGHITADGESAWYMYDQQEGIVYLEPGVFFRAGEGASEHIRFWNPVQNQICRASFQGAERPPTRSPDPQPVNLEAAMSELSIAAPPPQPTVEWVRPELQLDKNRAKPVAFSTQAGLKLRTGWERWKVYTDDGRWTFVCVGVKTGNQYWAEYLPGEWVEPAWVQSSKKPIQFSNTQGELIKTTRSKWLAGQDDTFFVYMQQGKAYLTMARLPDD</sequence>
<evidence type="ECO:0000313" key="1">
    <source>
        <dbReference type="EMBL" id="KAG7288728.1"/>
    </source>
</evidence>
<proteinExistence type="predicted"/>
<keyword evidence="2" id="KW-1185">Reference proteome</keyword>
<dbReference type="EMBL" id="JAHCVI010000002">
    <property type="protein sequence ID" value="KAG7288728.1"/>
    <property type="molecule type" value="Genomic_DNA"/>
</dbReference>